<feature type="compositionally biased region" description="Basic residues" evidence="2">
    <location>
        <begin position="568"/>
        <end position="577"/>
    </location>
</feature>
<feature type="domain" description="Cas12f1-like TNB" evidence="3">
    <location>
        <begin position="429"/>
        <end position="502"/>
    </location>
</feature>
<feature type="compositionally biased region" description="Basic and acidic residues" evidence="2">
    <location>
        <begin position="552"/>
        <end position="567"/>
    </location>
</feature>
<accession>A0A438M6V0</accession>
<dbReference type="RefSeq" id="WP_127933689.1">
    <property type="nucleotide sequence ID" value="NZ_SAUN01000001.1"/>
</dbReference>
<feature type="compositionally biased region" description="Basic and acidic residues" evidence="2">
    <location>
        <begin position="652"/>
        <end position="661"/>
    </location>
</feature>
<dbReference type="Pfam" id="PF07282">
    <property type="entry name" value="Cas12f1-like_TNB"/>
    <property type="match status" value="1"/>
</dbReference>
<keyword evidence="5" id="KW-1185">Reference proteome</keyword>
<evidence type="ECO:0000313" key="5">
    <source>
        <dbReference type="Proteomes" id="UP000284824"/>
    </source>
</evidence>
<evidence type="ECO:0000313" key="4">
    <source>
        <dbReference type="EMBL" id="RVX41441.1"/>
    </source>
</evidence>
<sequence length="661" mass="71418">MSKLTATATCTAHGAIVEQTGQVVPQALLAERVAWLAGLARDLAADIVAGRWSAADLDALASGVGLDGRVLPSKGWMALRRLGWDVRPASGVHVCDRVLRCAQEQAARLLRLALHRRAVVAAIVAAWPREPGRRTDAEWAALRALLPDGVGAAEVRNRTRQVRAYRDSHDGVLPADLTEVEGPPACAAQIVLAAGDRQLATLERTSEHTAGLRVKLPLTACPASAKDWAWHLLPIALPPTVPSEAKLCSPTLRLHHGRVRVDLPFQTPIGFAPATGHVIGCGFDWGLNTLLTGTIGHLTAEGRVVTDGRPLAYDASGVSAKLHRLRDQREHLAAKRDRQERLLAGLTPTDPRVAELTPAYEVIAVEHERVCARIRRLNKALAWSAARWALDHALAAGATVIYLEDLATLEARGRRGRANARLSGQVRGQVVAAIRHLAAKHAIAVVTVPARGTSRYCPRCGTGTSALTHCPAPDRLTERGWAWAHCPGCGLSCDRDWAAAERILARGLLGQQATRTDRTTGTRAIRQVVEGNVARARRPRKATRAARRARRTRTDLHPRPAARDRSKNRPTPKRPTRASKTSSRAPDRRTVPAPLPNRGGQRPAGQAPQTTRPPAGRTGLARDPQHRTGFHRVAATPVLPLGQYADGPPRPRPPDLPEILR</sequence>
<comment type="caution">
    <text evidence="4">The sequence shown here is derived from an EMBL/GenBank/DDBJ whole genome shotgun (WGS) entry which is preliminary data.</text>
</comment>
<gene>
    <name evidence="4" type="ORF">EDD27_3973</name>
</gene>
<evidence type="ECO:0000256" key="2">
    <source>
        <dbReference type="SAM" id="MobiDB-lite"/>
    </source>
</evidence>
<evidence type="ECO:0000256" key="1">
    <source>
        <dbReference type="ARBA" id="ARBA00023125"/>
    </source>
</evidence>
<dbReference type="AlphaFoldDB" id="A0A438M6V0"/>
<dbReference type="InterPro" id="IPR010095">
    <property type="entry name" value="Cas12f1-like_TNB"/>
</dbReference>
<organism evidence="4 5">
    <name type="scientific">Nonomuraea polychroma</name>
    <dbReference type="NCBI Taxonomy" id="46176"/>
    <lineage>
        <taxon>Bacteria</taxon>
        <taxon>Bacillati</taxon>
        <taxon>Actinomycetota</taxon>
        <taxon>Actinomycetes</taxon>
        <taxon>Streptosporangiales</taxon>
        <taxon>Streptosporangiaceae</taxon>
        <taxon>Nonomuraea</taxon>
    </lineage>
</organism>
<dbReference type="Proteomes" id="UP000284824">
    <property type="component" value="Unassembled WGS sequence"/>
</dbReference>
<dbReference type="GO" id="GO:0003677">
    <property type="term" value="F:DNA binding"/>
    <property type="evidence" value="ECO:0007669"/>
    <property type="project" value="UniProtKB-KW"/>
</dbReference>
<name>A0A438M6V0_9ACTN</name>
<proteinExistence type="predicted"/>
<protein>
    <submittedName>
        <fullName evidence="4">Putative transposase-like DNA-binding protein</fullName>
    </submittedName>
</protein>
<feature type="region of interest" description="Disordered" evidence="2">
    <location>
        <begin position="512"/>
        <end position="661"/>
    </location>
</feature>
<evidence type="ECO:0000259" key="3">
    <source>
        <dbReference type="Pfam" id="PF07282"/>
    </source>
</evidence>
<keyword evidence="1 4" id="KW-0238">DNA-binding</keyword>
<reference evidence="4 5" key="1">
    <citation type="submission" date="2019-01" db="EMBL/GenBank/DDBJ databases">
        <title>Sequencing the genomes of 1000 actinobacteria strains.</title>
        <authorList>
            <person name="Klenk H.-P."/>
        </authorList>
    </citation>
    <scope>NUCLEOTIDE SEQUENCE [LARGE SCALE GENOMIC DNA]</scope>
    <source>
        <strain evidence="4 5">DSM 43925</strain>
    </source>
</reference>
<dbReference type="OrthoDB" id="3492526at2"/>
<dbReference type="EMBL" id="SAUN01000001">
    <property type="protein sequence ID" value="RVX41441.1"/>
    <property type="molecule type" value="Genomic_DNA"/>
</dbReference>
<feature type="compositionally biased region" description="Basic residues" evidence="2">
    <location>
        <begin position="535"/>
        <end position="551"/>
    </location>
</feature>